<comment type="subcellular location">
    <subcellularLocation>
        <location evidence="2">Cytoplasm</location>
    </subcellularLocation>
</comment>
<comment type="similarity">
    <text evidence="3">Belongs to the metallophosphoesterase superfamily. CPPED1 family.</text>
</comment>
<dbReference type="Pfam" id="PF00149">
    <property type="entry name" value="Metallophos"/>
    <property type="match status" value="1"/>
</dbReference>
<dbReference type="CDD" id="cd07395">
    <property type="entry name" value="MPP_CSTP1"/>
    <property type="match status" value="1"/>
</dbReference>
<proteinExistence type="inferred from homology"/>
<dbReference type="Gene3D" id="3.60.21.10">
    <property type="match status" value="1"/>
</dbReference>
<accession>A0A979F5B5</accession>
<gene>
    <name evidence="14" type="primary">cpped1</name>
</gene>
<keyword evidence="6" id="KW-0963">Cytoplasm</keyword>
<dbReference type="AlphaFoldDB" id="A0A979F5B5"/>
<dbReference type="Proteomes" id="UP000221080">
    <property type="component" value="Chromosome 13"/>
</dbReference>
<evidence type="ECO:0000256" key="2">
    <source>
        <dbReference type="ARBA" id="ARBA00004496"/>
    </source>
</evidence>
<evidence type="ECO:0000256" key="9">
    <source>
        <dbReference type="ARBA" id="ARBA00032900"/>
    </source>
</evidence>
<comment type="catalytic activity">
    <reaction evidence="10">
        <text>O-phospho-L-seryl-[protein] + H2O = L-seryl-[protein] + phosphate</text>
        <dbReference type="Rhea" id="RHEA:20629"/>
        <dbReference type="Rhea" id="RHEA-COMP:9863"/>
        <dbReference type="Rhea" id="RHEA-COMP:11604"/>
        <dbReference type="ChEBI" id="CHEBI:15377"/>
        <dbReference type="ChEBI" id="CHEBI:29999"/>
        <dbReference type="ChEBI" id="CHEBI:43474"/>
        <dbReference type="ChEBI" id="CHEBI:83421"/>
        <dbReference type="EC" id="3.1.3.16"/>
    </reaction>
</comment>
<comment type="catalytic activity">
    <reaction evidence="11">
        <text>O-phospho-L-threonyl-[protein] + H2O = L-threonyl-[protein] + phosphate</text>
        <dbReference type="Rhea" id="RHEA:47004"/>
        <dbReference type="Rhea" id="RHEA-COMP:11060"/>
        <dbReference type="Rhea" id="RHEA-COMP:11605"/>
        <dbReference type="ChEBI" id="CHEBI:15377"/>
        <dbReference type="ChEBI" id="CHEBI:30013"/>
        <dbReference type="ChEBI" id="CHEBI:43474"/>
        <dbReference type="ChEBI" id="CHEBI:61977"/>
        <dbReference type="EC" id="3.1.3.16"/>
    </reaction>
</comment>
<evidence type="ECO:0000256" key="7">
    <source>
        <dbReference type="ARBA" id="ARBA00022723"/>
    </source>
</evidence>
<evidence type="ECO:0000256" key="5">
    <source>
        <dbReference type="ARBA" id="ARBA00013356"/>
    </source>
</evidence>
<protein>
    <recommendedName>
        <fullName evidence="5">Serine/threonine-protein phosphatase CPPED1</fullName>
        <ecNumber evidence="4">3.1.3.16</ecNumber>
    </recommendedName>
    <alternativeName>
        <fullName evidence="9">Calcineurin-like phosphoesterase domain-containing protein 1</fullName>
    </alternativeName>
</protein>
<keyword evidence="7" id="KW-0479">Metal-binding</keyword>
<evidence type="ECO:0000256" key="11">
    <source>
        <dbReference type="ARBA" id="ARBA00048336"/>
    </source>
</evidence>
<dbReference type="InterPro" id="IPR029052">
    <property type="entry name" value="Metallo-depent_PP-like"/>
</dbReference>
<dbReference type="PANTHER" id="PTHR43143">
    <property type="entry name" value="METALLOPHOSPHOESTERASE, CALCINEURIN SUPERFAMILY"/>
    <property type="match status" value="1"/>
</dbReference>
<organism evidence="13 14">
    <name type="scientific">Ictalurus punctatus</name>
    <name type="common">Channel catfish</name>
    <name type="synonym">Silurus punctatus</name>
    <dbReference type="NCBI Taxonomy" id="7998"/>
    <lineage>
        <taxon>Eukaryota</taxon>
        <taxon>Metazoa</taxon>
        <taxon>Chordata</taxon>
        <taxon>Craniata</taxon>
        <taxon>Vertebrata</taxon>
        <taxon>Euteleostomi</taxon>
        <taxon>Actinopterygii</taxon>
        <taxon>Neopterygii</taxon>
        <taxon>Teleostei</taxon>
        <taxon>Ostariophysi</taxon>
        <taxon>Siluriformes</taxon>
        <taxon>Ictaluridae</taxon>
        <taxon>Ictalurus</taxon>
    </lineage>
</organism>
<dbReference type="GO" id="GO:0046872">
    <property type="term" value="F:metal ion binding"/>
    <property type="evidence" value="ECO:0007669"/>
    <property type="project" value="UniProtKB-KW"/>
</dbReference>
<dbReference type="CTD" id="55313"/>
<reference evidence="13" key="1">
    <citation type="journal article" date="2016" name="Nat. Commun.">
        <title>The channel catfish genome sequence provides insights into the evolution of scale formation in teleosts.</title>
        <authorList>
            <person name="Liu Z."/>
            <person name="Liu S."/>
            <person name="Yao J."/>
            <person name="Bao L."/>
            <person name="Zhang J."/>
            <person name="Li Y."/>
            <person name="Jiang C."/>
            <person name="Sun L."/>
            <person name="Wang R."/>
            <person name="Zhang Y."/>
            <person name="Zhou T."/>
            <person name="Zeng Q."/>
            <person name="Fu Q."/>
            <person name="Gao S."/>
            <person name="Li N."/>
            <person name="Koren S."/>
            <person name="Jiang Y."/>
            <person name="Zimin A."/>
            <person name="Xu P."/>
            <person name="Phillippy A.M."/>
            <person name="Geng X."/>
            <person name="Song L."/>
            <person name="Sun F."/>
            <person name="Li C."/>
            <person name="Wang X."/>
            <person name="Chen A."/>
            <person name="Jin Y."/>
            <person name="Yuan Z."/>
            <person name="Yang Y."/>
            <person name="Tan S."/>
            <person name="Peatman E."/>
            <person name="Lu J."/>
            <person name="Qin Z."/>
            <person name="Dunham R."/>
            <person name="Li Z."/>
            <person name="Sonstegard T."/>
            <person name="Feng J."/>
            <person name="Danzmann R.G."/>
            <person name="Schroeder S."/>
            <person name="Scheffler B."/>
            <person name="Duke M.V."/>
            <person name="Ballard L."/>
            <person name="Kucuktas H."/>
            <person name="Kaltenboeck L."/>
            <person name="Liu H."/>
            <person name="Armbruster J."/>
            <person name="Xie Y."/>
            <person name="Kirby M.L."/>
            <person name="Tian Y."/>
            <person name="Flanagan M.E."/>
            <person name="Mu W."/>
            <person name="Waldbieser G.C."/>
        </authorList>
    </citation>
    <scope>NUCLEOTIDE SEQUENCE [LARGE SCALE GENOMIC DNA]</scope>
    <source>
        <strain evidence="13">SDA103</strain>
    </source>
</reference>
<evidence type="ECO:0000256" key="6">
    <source>
        <dbReference type="ARBA" id="ARBA00022490"/>
    </source>
</evidence>
<keyword evidence="8" id="KW-0378">Hydrolase</keyword>
<dbReference type="InterPro" id="IPR051918">
    <property type="entry name" value="STPP_CPPED1"/>
</dbReference>
<dbReference type="RefSeq" id="XP_047015378.1">
    <property type="nucleotide sequence ID" value="XM_047159422.1"/>
</dbReference>
<evidence type="ECO:0000256" key="4">
    <source>
        <dbReference type="ARBA" id="ARBA00013081"/>
    </source>
</evidence>
<evidence type="ECO:0000259" key="12">
    <source>
        <dbReference type="Pfam" id="PF00149"/>
    </source>
</evidence>
<evidence type="ECO:0000313" key="13">
    <source>
        <dbReference type="Proteomes" id="UP000221080"/>
    </source>
</evidence>
<evidence type="ECO:0000256" key="10">
    <source>
        <dbReference type="ARBA" id="ARBA00047761"/>
    </source>
</evidence>
<dbReference type="OrthoDB" id="45007at2759"/>
<evidence type="ECO:0000256" key="1">
    <source>
        <dbReference type="ARBA" id="ARBA00001968"/>
    </source>
</evidence>
<dbReference type="PANTHER" id="PTHR43143:SF1">
    <property type="entry name" value="SERINE_THREONINE-PROTEIN PHOSPHATASE CPPED1"/>
    <property type="match status" value="1"/>
</dbReference>
<evidence type="ECO:0000256" key="3">
    <source>
        <dbReference type="ARBA" id="ARBA00010567"/>
    </source>
</evidence>
<keyword evidence="13" id="KW-1185">Reference proteome</keyword>
<evidence type="ECO:0000313" key="14">
    <source>
        <dbReference type="RefSeq" id="XP_047015378.1"/>
    </source>
</evidence>
<evidence type="ECO:0000256" key="8">
    <source>
        <dbReference type="ARBA" id="ARBA00022801"/>
    </source>
</evidence>
<reference evidence="14" key="2">
    <citation type="submission" date="2025-08" db="UniProtKB">
        <authorList>
            <consortium name="RefSeq"/>
        </authorList>
    </citation>
    <scope>IDENTIFICATION</scope>
    <source>
        <tissue evidence="14">Blood</tissue>
    </source>
</reference>
<dbReference type="GO" id="GO:0005737">
    <property type="term" value="C:cytoplasm"/>
    <property type="evidence" value="ECO:0007669"/>
    <property type="project" value="UniProtKB-SubCell"/>
</dbReference>
<feature type="domain" description="Calcineurin-like phosphoesterase" evidence="12">
    <location>
        <begin position="101"/>
        <end position="278"/>
    </location>
</feature>
<comment type="cofactor">
    <cofactor evidence="1">
        <name>a divalent metal cation</name>
        <dbReference type="ChEBI" id="CHEBI:60240"/>
    </cofactor>
</comment>
<dbReference type="EC" id="3.1.3.16" evidence="4"/>
<dbReference type="InterPro" id="IPR004843">
    <property type="entry name" value="Calcineurin-like_PHP"/>
</dbReference>
<name>A0A979F5B5_ICTPU</name>
<dbReference type="GeneID" id="108274241"/>
<dbReference type="GO" id="GO:0004722">
    <property type="term" value="F:protein serine/threonine phosphatase activity"/>
    <property type="evidence" value="ECO:0007669"/>
    <property type="project" value="UniProtKB-EC"/>
</dbReference>
<dbReference type="InterPro" id="IPR041867">
    <property type="entry name" value="MPP_CSTP1"/>
</dbReference>
<sequence>MAGDENIFLRAKHRTYEGLTEGQNGILPSIHVGGRERCMKSMYRSVVLELLGDEEKEWSGPFCFIQAADPQLGLMKAWRMGDCDGGGDEWAEEVQLTKQAVEAINKLQPRPRFVVLCGDLIHAMPGCQFREDQEKDLKDVLRATDPDIPLVFVSGNHDLGNAPTPDTVEQYCRAWGDDYFSFWVGGVLYLVLNSQLFFDASGCPQLEEAHEAWMEKQLQKAAKSSARHVIIFQHIPLYLRTPDEEDDYFNLQRAKRENLIHRFCQAGVKAVFSGHYHRNAGGCHAGLDMVVSSAIGCQLGDDTHGVRVVVVTADKIIHRYHSLDQLREKGIDEDLKKLLS</sequence>
<dbReference type="SUPFAM" id="SSF56300">
    <property type="entry name" value="Metallo-dependent phosphatases"/>
    <property type="match status" value="1"/>
</dbReference>